<dbReference type="PROSITE" id="PS00870">
    <property type="entry name" value="CLPAB_1"/>
    <property type="match status" value="1"/>
</dbReference>
<evidence type="ECO:0000256" key="5">
    <source>
        <dbReference type="ARBA" id="ARBA00023186"/>
    </source>
</evidence>
<dbReference type="CDD" id="cd19499">
    <property type="entry name" value="RecA-like_ClpB_Hsp104-like"/>
    <property type="match status" value="1"/>
</dbReference>
<dbReference type="PANTHER" id="PTHR11638:SF181">
    <property type="entry name" value="ATPASE SUBUNIT OF ATP-DEPENDENT PROTEASE"/>
    <property type="match status" value="1"/>
</dbReference>
<dbReference type="PRINTS" id="PR00300">
    <property type="entry name" value="CLPPROTEASEA"/>
</dbReference>
<evidence type="ECO:0000256" key="6">
    <source>
        <dbReference type="ARBA" id="ARBA00025613"/>
    </source>
</evidence>
<dbReference type="SMART" id="SM01086">
    <property type="entry name" value="ClpB_D2-small"/>
    <property type="match status" value="1"/>
</dbReference>
<accession>A0AAW9Q899</accession>
<comment type="caution">
    <text evidence="11">The sequence shown here is derived from an EMBL/GenBank/DDBJ whole genome shotgun (WGS) entry which is preliminary data.</text>
</comment>
<dbReference type="AlphaFoldDB" id="A0AAW9Q899"/>
<dbReference type="InterPro" id="IPR050130">
    <property type="entry name" value="ClpA_ClpB"/>
</dbReference>
<dbReference type="InterPro" id="IPR003593">
    <property type="entry name" value="AAA+_ATPase"/>
</dbReference>
<dbReference type="InterPro" id="IPR027417">
    <property type="entry name" value="P-loop_NTPase"/>
</dbReference>
<dbReference type="GO" id="GO:0016887">
    <property type="term" value="F:ATP hydrolysis activity"/>
    <property type="evidence" value="ECO:0007669"/>
    <property type="project" value="InterPro"/>
</dbReference>
<dbReference type="SUPFAM" id="SSF52540">
    <property type="entry name" value="P-loop containing nucleoside triphosphate hydrolases"/>
    <property type="match status" value="2"/>
</dbReference>
<keyword evidence="5" id="KW-0143">Chaperone</keyword>
<evidence type="ECO:0000259" key="9">
    <source>
        <dbReference type="SMART" id="SM00382"/>
    </source>
</evidence>
<evidence type="ECO:0000256" key="2">
    <source>
        <dbReference type="ARBA" id="ARBA00022737"/>
    </source>
</evidence>
<dbReference type="InterPro" id="IPR003959">
    <property type="entry name" value="ATPase_AAA_core"/>
</dbReference>
<feature type="compositionally biased region" description="Low complexity" evidence="8">
    <location>
        <begin position="164"/>
        <end position="177"/>
    </location>
</feature>
<comment type="similarity">
    <text evidence="1">Belongs to the ClpA/ClpB family.</text>
</comment>
<proteinExistence type="inferred from homology"/>
<dbReference type="SUPFAM" id="SSF81923">
    <property type="entry name" value="Double Clp-N motif"/>
    <property type="match status" value="1"/>
</dbReference>
<keyword evidence="2" id="KW-0677">Repeat</keyword>
<dbReference type="Gene3D" id="1.10.1780.10">
    <property type="entry name" value="Clp, N-terminal domain"/>
    <property type="match status" value="1"/>
</dbReference>
<evidence type="ECO:0000256" key="8">
    <source>
        <dbReference type="SAM" id="MobiDB-lite"/>
    </source>
</evidence>
<feature type="coiled-coil region" evidence="7">
    <location>
        <begin position="445"/>
        <end position="501"/>
    </location>
</feature>
<dbReference type="InterPro" id="IPR041546">
    <property type="entry name" value="ClpA/ClpB_AAA_lid"/>
</dbReference>
<evidence type="ECO:0000256" key="7">
    <source>
        <dbReference type="SAM" id="Coils"/>
    </source>
</evidence>
<evidence type="ECO:0000256" key="3">
    <source>
        <dbReference type="ARBA" id="ARBA00022741"/>
    </source>
</evidence>
<name>A0AAW9Q899_9BURK</name>
<keyword evidence="3" id="KW-0547">Nucleotide-binding</keyword>
<dbReference type="Pfam" id="PF07724">
    <property type="entry name" value="AAA_2"/>
    <property type="match status" value="1"/>
</dbReference>
<dbReference type="Gene3D" id="1.10.8.60">
    <property type="match status" value="1"/>
</dbReference>
<dbReference type="InterPro" id="IPR036628">
    <property type="entry name" value="Clp_N_dom_sf"/>
</dbReference>
<dbReference type="EMBL" id="JAZIBG010000009">
    <property type="protein sequence ID" value="MEF7612877.1"/>
    <property type="molecule type" value="Genomic_DNA"/>
</dbReference>
<dbReference type="Pfam" id="PF17871">
    <property type="entry name" value="AAA_lid_9"/>
    <property type="match status" value="1"/>
</dbReference>
<dbReference type="InterPro" id="IPR017729">
    <property type="entry name" value="ATPase_T6SS_ClpV1"/>
</dbReference>
<evidence type="ECO:0000259" key="10">
    <source>
        <dbReference type="SMART" id="SM01086"/>
    </source>
</evidence>
<dbReference type="Pfam" id="PF10431">
    <property type="entry name" value="ClpB_D2-small"/>
    <property type="match status" value="1"/>
</dbReference>
<feature type="domain" description="AAA+ ATPase" evidence="9">
    <location>
        <begin position="231"/>
        <end position="376"/>
    </location>
</feature>
<dbReference type="InterPro" id="IPR018368">
    <property type="entry name" value="ClpA/B_CS1"/>
</dbReference>
<keyword evidence="4" id="KW-0067">ATP-binding</keyword>
<dbReference type="GO" id="GO:0005737">
    <property type="term" value="C:cytoplasm"/>
    <property type="evidence" value="ECO:0007669"/>
    <property type="project" value="TreeGrafter"/>
</dbReference>
<dbReference type="NCBIfam" id="TIGR03345">
    <property type="entry name" value="VI_ClpV1"/>
    <property type="match status" value="1"/>
</dbReference>
<dbReference type="GO" id="GO:0034605">
    <property type="term" value="P:cellular response to heat"/>
    <property type="evidence" value="ECO:0007669"/>
    <property type="project" value="TreeGrafter"/>
</dbReference>
<dbReference type="GO" id="GO:0005524">
    <property type="term" value="F:ATP binding"/>
    <property type="evidence" value="ECO:0007669"/>
    <property type="project" value="UniProtKB-KW"/>
</dbReference>
<keyword evidence="7" id="KW-0175">Coiled coil</keyword>
<reference evidence="11 12" key="1">
    <citation type="submission" date="2024-02" db="EMBL/GenBank/DDBJ databases">
        <title>Genome sequence of Aquincola sp. MAHUQ-54.</title>
        <authorList>
            <person name="Huq M.A."/>
        </authorList>
    </citation>
    <scope>NUCLEOTIDE SEQUENCE [LARGE SCALE GENOMIC DNA]</scope>
    <source>
        <strain evidence="11 12">MAHUQ-54</strain>
    </source>
</reference>
<feature type="region of interest" description="Disordered" evidence="8">
    <location>
        <begin position="158"/>
        <end position="180"/>
    </location>
</feature>
<dbReference type="Pfam" id="PF00004">
    <property type="entry name" value="AAA"/>
    <property type="match status" value="1"/>
</dbReference>
<organism evidence="11 12">
    <name type="scientific">Aquincola agrisoli</name>
    <dbReference type="NCBI Taxonomy" id="3119538"/>
    <lineage>
        <taxon>Bacteria</taxon>
        <taxon>Pseudomonadati</taxon>
        <taxon>Pseudomonadota</taxon>
        <taxon>Betaproteobacteria</taxon>
        <taxon>Burkholderiales</taxon>
        <taxon>Sphaerotilaceae</taxon>
        <taxon>Aquincola</taxon>
    </lineage>
</organism>
<dbReference type="SMART" id="SM00382">
    <property type="entry name" value="AAA"/>
    <property type="match status" value="2"/>
</dbReference>
<dbReference type="InterPro" id="IPR019489">
    <property type="entry name" value="Clp_ATPase_C"/>
</dbReference>
<dbReference type="CDD" id="cd00009">
    <property type="entry name" value="AAA"/>
    <property type="match status" value="1"/>
</dbReference>
<dbReference type="InterPro" id="IPR001270">
    <property type="entry name" value="ClpA/B"/>
</dbReference>
<feature type="domain" description="AAA+ ATPase" evidence="9">
    <location>
        <begin position="606"/>
        <end position="756"/>
    </location>
</feature>
<protein>
    <submittedName>
        <fullName evidence="11">Type VI secretion system ATPase TssH</fullName>
    </submittedName>
</protein>
<dbReference type="InterPro" id="IPR004176">
    <property type="entry name" value="Clp_R_N"/>
</dbReference>
<evidence type="ECO:0000313" key="11">
    <source>
        <dbReference type="EMBL" id="MEF7612877.1"/>
    </source>
</evidence>
<dbReference type="PANTHER" id="PTHR11638">
    <property type="entry name" value="ATP-DEPENDENT CLP PROTEASE"/>
    <property type="match status" value="1"/>
</dbReference>
<evidence type="ECO:0000256" key="4">
    <source>
        <dbReference type="ARBA" id="ARBA00022840"/>
    </source>
</evidence>
<dbReference type="Gene3D" id="3.40.50.300">
    <property type="entry name" value="P-loop containing nucleotide triphosphate hydrolases"/>
    <property type="match status" value="3"/>
</dbReference>
<evidence type="ECO:0000313" key="12">
    <source>
        <dbReference type="Proteomes" id="UP001336250"/>
    </source>
</evidence>
<feature type="domain" description="Clp ATPase C-terminal" evidence="10">
    <location>
        <begin position="777"/>
        <end position="870"/>
    </location>
</feature>
<dbReference type="RefSeq" id="WP_332287774.1">
    <property type="nucleotide sequence ID" value="NZ_JAZIBG010000009.1"/>
</dbReference>
<gene>
    <name evidence="11" type="primary">tssH</name>
    <name evidence="11" type="ORF">V4F39_03070</name>
</gene>
<evidence type="ECO:0000256" key="1">
    <source>
        <dbReference type="ARBA" id="ARBA00008675"/>
    </source>
</evidence>
<sequence>MPSDPSNRLHQLLHRLNNHCARTLDGAAGLAIARTHHEVGIEHWLIKLLEAGDGDVPHLLKHFRIDTERLWTALLQQLDDYRGGSHENPAFSRALADLLEEAWRFCGADLDSPRIRSGALLLAVLSLRGYGLPQALLPLEAIPLAMLRREFRDITRRSAEQDEAAPARSPAGDAAAPEPGRVAVKAQARLTTHLDRFTVDLTARARAGAIDPVFGRGDEIRQVLDILSRRRKNNPLLVGEPGVGKTAIVEGLALQIAEGAVPEPLLGVELRALDLGLLQAGASVKGEYESRLRGLIDEVKASPVAVVLFIDEAHMLIGAGNAAGAGDAANLLKPALARGELRTIAATTWSEYKQHIERDAALERRFQAVKVGEPDEAAAIGMLRGLKGRYEQHHGVAIADDAVVAAVRLSMRYLTGRQLPDKGVDLIDTAAARVRMARAVAPAALGQANERVEALQRERSALEADLATARVERAVAAEQRLATIAAECTQAQAQAAQLQARWRGEQALVDALDAPQADRAALRLRLRQLQQAAPLVHPEVDAAAIAAVVADWTGVPAGRLQKDDLAGLLSLEDRLRERVLGQDAALATLADGLRSARAGLRGKDAPLGVFLLVGPSGVGKTETALSIADVLFGGERALTTINLSEYQEAHTVSQLKGSPPGYVGYGQGGVLTEAVRRRPYGVLLLDEIEKAHRDVANLFYQVFDRGFMRDGEGREIDFRNTVILMTSNLGSGTLMQHAPASHGLHPDEALACIRPELVAHFQPALLARMRVVPYLPLDAARLADIVKLKLARLAQRLHSTWQVPLHSTDELHTLLAAQCSTPDSGARNIDRLIEQVLMPSISREVLTRLSREAPPAAVLLSSDGEGGIDIDYPADPAQVPAALQALQAQAAARRAARAPAEALP</sequence>
<comment type="function">
    <text evidence="6">Part of a stress-induced multi-chaperone system, it is involved in the recovery of the cell from heat-induced damage, in cooperation with DnaK, DnaJ and GrpE. Acts before DnaK, in the processing of protein aggregates. Protein binding stimulates the ATPase activity; ATP hydrolysis unfolds the denatured protein aggregates, which probably helps expose new hydrophobic binding sites on the surface of ClpB-bound aggregates, contributing to the solubilization and refolding of denatured protein aggregates by DnaK.</text>
</comment>
<dbReference type="Pfam" id="PF02861">
    <property type="entry name" value="Clp_N"/>
    <property type="match status" value="1"/>
</dbReference>
<keyword evidence="12" id="KW-1185">Reference proteome</keyword>
<dbReference type="Proteomes" id="UP001336250">
    <property type="component" value="Unassembled WGS sequence"/>
</dbReference>